<protein>
    <submittedName>
        <fullName evidence="4">Transcriptional regulator, TetR family</fullName>
    </submittedName>
</protein>
<dbReference type="PRINTS" id="PR00455">
    <property type="entry name" value="HTHTETR"/>
</dbReference>
<reference evidence="4 5" key="1">
    <citation type="submission" date="2016-11" db="EMBL/GenBank/DDBJ databases">
        <authorList>
            <person name="Jaros S."/>
            <person name="Januszkiewicz K."/>
            <person name="Wedrychowicz H."/>
        </authorList>
    </citation>
    <scope>NUCLEOTIDE SEQUENCE [LARGE SCALE GENOMIC DNA]</scope>
    <source>
        <strain evidence="4 5">DSM 22807</strain>
    </source>
</reference>
<dbReference type="OrthoDB" id="9789566at2"/>
<dbReference type="SUPFAM" id="SSF48498">
    <property type="entry name" value="Tetracyclin repressor-like, C-terminal domain"/>
    <property type="match status" value="1"/>
</dbReference>
<dbReference type="InterPro" id="IPR036271">
    <property type="entry name" value="Tet_transcr_reg_TetR-rel_C_sf"/>
</dbReference>
<feature type="DNA-binding region" description="H-T-H motif" evidence="2">
    <location>
        <begin position="24"/>
        <end position="43"/>
    </location>
</feature>
<keyword evidence="1 2" id="KW-0238">DNA-binding</keyword>
<feature type="domain" description="HTH tetR-type" evidence="3">
    <location>
        <begin position="1"/>
        <end position="61"/>
    </location>
</feature>
<name>A0A1M6J271_9FLAO</name>
<evidence type="ECO:0000256" key="1">
    <source>
        <dbReference type="ARBA" id="ARBA00023125"/>
    </source>
</evidence>
<keyword evidence="5" id="KW-1185">Reference proteome</keyword>
<dbReference type="Gene3D" id="1.10.357.10">
    <property type="entry name" value="Tetracycline Repressor, domain 2"/>
    <property type="match status" value="1"/>
</dbReference>
<dbReference type="InterPro" id="IPR001647">
    <property type="entry name" value="HTH_TetR"/>
</dbReference>
<dbReference type="STRING" id="683124.SAMN05444337_1942"/>
<dbReference type="Pfam" id="PF00440">
    <property type="entry name" value="TetR_N"/>
    <property type="match status" value="1"/>
</dbReference>
<organism evidence="4 5">
    <name type="scientific">Flavobacterium haoranii</name>
    <dbReference type="NCBI Taxonomy" id="683124"/>
    <lineage>
        <taxon>Bacteria</taxon>
        <taxon>Pseudomonadati</taxon>
        <taxon>Bacteroidota</taxon>
        <taxon>Flavobacteriia</taxon>
        <taxon>Flavobacteriales</taxon>
        <taxon>Flavobacteriaceae</taxon>
        <taxon>Flavobacterium</taxon>
    </lineage>
</organism>
<evidence type="ECO:0000313" key="4">
    <source>
        <dbReference type="EMBL" id="SHJ40691.1"/>
    </source>
</evidence>
<gene>
    <name evidence="4" type="ORF">SAMN05444337_1942</name>
</gene>
<evidence type="ECO:0000256" key="2">
    <source>
        <dbReference type="PROSITE-ProRule" id="PRU00335"/>
    </source>
</evidence>
<dbReference type="PANTHER" id="PTHR30328:SF54">
    <property type="entry name" value="HTH-TYPE TRANSCRIPTIONAL REPRESSOR SCO4008"/>
    <property type="match status" value="1"/>
</dbReference>
<dbReference type="AlphaFoldDB" id="A0A1M6J271"/>
<dbReference type="SUPFAM" id="SSF46689">
    <property type="entry name" value="Homeodomain-like"/>
    <property type="match status" value="1"/>
</dbReference>
<accession>A0A1M6J271</accession>
<dbReference type="EMBL" id="FQZH01000003">
    <property type="protein sequence ID" value="SHJ40691.1"/>
    <property type="molecule type" value="Genomic_DNA"/>
</dbReference>
<dbReference type="Proteomes" id="UP000184232">
    <property type="component" value="Unassembled WGS sequence"/>
</dbReference>
<evidence type="ECO:0000259" key="3">
    <source>
        <dbReference type="PROSITE" id="PS50977"/>
    </source>
</evidence>
<dbReference type="InterPro" id="IPR050109">
    <property type="entry name" value="HTH-type_TetR-like_transc_reg"/>
</dbReference>
<sequence length="200" mass="23266">MSTEEKIFEAAFKVFQRKGFSGARMQEIADEAEINKAMLHYFFRSKEKLFEAVFLNAFGKLAPQVNIIFNSEDSVFAKIEKFTQSYINFVLEYPFLPQFIVQEMNNNSEFVSKFLNVENRPNPIKLIAQIEKEIELGIIKPINPKQLLLDIFSMTIFSFAAQGLVKGMLQLTEEDFKYLMIERKKHISNQIIMAIKNDEV</sequence>
<dbReference type="PROSITE" id="PS50977">
    <property type="entry name" value="HTH_TETR_2"/>
    <property type="match status" value="1"/>
</dbReference>
<dbReference type="RefSeq" id="WP_072784477.1">
    <property type="nucleotide sequence ID" value="NZ_CP045292.1"/>
</dbReference>
<dbReference type="PANTHER" id="PTHR30328">
    <property type="entry name" value="TRANSCRIPTIONAL REPRESSOR"/>
    <property type="match status" value="1"/>
</dbReference>
<dbReference type="GO" id="GO:0003677">
    <property type="term" value="F:DNA binding"/>
    <property type="evidence" value="ECO:0007669"/>
    <property type="project" value="UniProtKB-UniRule"/>
</dbReference>
<proteinExistence type="predicted"/>
<dbReference type="InterPro" id="IPR009057">
    <property type="entry name" value="Homeodomain-like_sf"/>
</dbReference>
<evidence type="ECO:0000313" key="5">
    <source>
        <dbReference type="Proteomes" id="UP000184232"/>
    </source>
</evidence>